<name>A0A840YZ94_9SPHN</name>
<dbReference type="Proteomes" id="UP000554342">
    <property type="component" value="Unassembled WGS sequence"/>
</dbReference>
<feature type="transmembrane region" description="Helical" evidence="1">
    <location>
        <begin position="111"/>
        <end position="131"/>
    </location>
</feature>
<feature type="transmembrane region" description="Helical" evidence="1">
    <location>
        <begin position="81"/>
        <end position="99"/>
    </location>
</feature>
<dbReference type="RefSeq" id="WP_345573542.1">
    <property type="nucleotide sequence ID" value="NZ_BAABIF010000002.1"/>
</dbReference>
<evidence type="ECO:0000259" key="2">
    <source>
        <dbReference type="Pfam" id="PF01569"/>
    </source>
</evidence>
<keyword evidence="1" id="KW-0472">Membrane</keyword>
<gene>
    <name evidence="3" type="ORF">FHR23_001956</name>
</gene>
<dbReference type="AlphaFoldDB" id="A0A840YZ94"/>
<reference evidence="3 4" key="1">
    <citation type="submission" date="2020-08" db="EMBL/GenBank/DDBJ databases">
        <title>Genomic Encyclopedia of Type Strains, Phase IV (KMG-IV): sequencing the most valuable type-strain genomes for metagenomic binning, comparative biology and taxonomic classification.</title>
        <authorList>
            <person name="Goeker M."/>
        </authorList>
    </citation>
    <scope>NUCLEOTIDE SEQUENCE [LARGE SCALE GENOMIC DNA]</scope>
    <source>
        <strain evidence="3 4">DSM 27203</strain>
    </source>
</reference>
<feature type="transmembrane region" description="Helical" evidence="1">
    <location>
        <begin position="181"/>
        <end position="200"/>
    </location>
</feature>
<proteinExistence type="predicted"/>
<organism evidence="3 4">
    <name type="scientific">Stakelama sediminis</name>
    <dbReference type="NCBI Taxonomy" id="463200"/>
    <lineage>
        <taxon>Bacteria</taxon>
        <taxon>Pseudomonadati</taxon>
        <taxon>Pseudomonadota</taxon>
        <taxon>Alphaproteobacteria</taxon>
        <taxon>Sphingomonadales</taxon>
        <taxon>Sphingomonadaceae</taxon>
        <taxon>Stakelama</taxon>
    </lineage>
</organism>
<dbReference type="EMBL" id="JACIJI010000003">
    <property type="protein sequence ID" value="MBB5719018.1"/>
    <property type="molecule type" value="Genomic_DNA"/>
</dbReference>
<feature type="transmembrane region" description="Helical" evidence="1">
    <location>
        <begin position="33"/>
        <end position="54"/>
    </location>
</feature>
<sequence length="241" mass="25775">MSLLDLAVQHVKGHAAANSTAFSPGTSDISRNFGIWLIALGGCILLAALSFSYVDVPLADHIAPLSRHIRKSGVGVGSNPVMLAEAGTVLLLAIIRLVFNRIPSLARTLALACLCSMLAYAFNSFVLKTAFGVPNPSHVLKGAQHAFHWFDGTRDDSFPSGHMALSTAFAVIFMTTYPRAVWLISAGLLVIAILLLLGNWHFLSDLIIGSFVGSSVGLYAARLRTARHRRQKVEASSLPPS</sequence>
<feature type="domain" description="Phosphatidic acid phosphatase type 2/haloperoxidase" evidence="2">
    <location>
        <begin position="112"/>
        <end position="227"/>
    </location>
</feature>
<evidence type="ECO:0000313" key="3">
    <source>
        <dbReference type="EMBL" id="MBB5719018.1"/>
    </source>
</evidence>
<evidence type="ECO:0000256" key="1">
    <source>
        <dbReference type="SAM" id="Phobius"/>
    </source>
</evidence>
<dbReference type="Gene3D" id="1.20.144.10">
    <property type="entry name" value="Phosphatidic acid phosphatase type 2/haloperoxidase"/>
    <property type="match status" value="1"/>
</dbReference>
<feature type="transmembrane region" description="Helical" evidence="1">
    <location>
        <begin position="206"/>
        <end position="223"/>
    </location>
</feature>
<dbReference type="SUPFAM" id="SSF48317">
    <property type="entry name" value="Acid phosphatase/Vanadium-dependent haloperoxidase"/>
    <property type="match status" value="1"/>
</dbReference>
<dbReference type="Pfam" id="PF01569">
    <property type="entry name" value="PAP2"/>
    <property type="match status" value="1"/>
</dbReference>
<protein>
    <recommendedName>
        <fullName evidence="2">Phosphatidic acid phosphatase type 2/haloperoxidase domain-containing protein</fullName>
    </recommendedName>
</protein>
<comment type="caution">
    <text evidence="3">The sequence shown here is derived from an EMBL/GenBank/DDBJ whole genome shotgun (WGS) entry which is preliminary data.</text>
</comment>
<dbReference type="InterPro" id="IPR036938">
    <property type="entry name" value="PAP2/HPO_sf"/>
</dbReference>
<accession>A0A840YZ94</accession>
<evidence type="ECO:0000313" key="4">
    <source>
        <dbReference type="Proteomes" id="UP000554342"/>
    </source>
</evidence>
<dbReference type="InterPro" id="IPR000326">
    <property type="entry name" value="PAP2/HPO"/>
</dbReference>
<keyword evidence="1" id="KW-1133">Transmembrane helix</keyword>
<keyword evidence="4" id="KW-1185">Reference proteome</keyword>
<keyword evidence="1" id="KW-0812">Transmembrane</keyword>